<organism evidence="1 2">
    <name type="scientific">Nesidiocoris tenuis</name>
    <dbReference type="NCBI Taxonomy" id="355587"/>
    <lineage>
        <taxon>Eukaryota</taxon>
        <taxon>Metazoa</taxon>
        <taxon>Ecdysozoa</taxon>
        <taxon>Arthropoda</taxon>
        <taxon>Hexapoda</taxon>
        <taxon>Insecta</taxon>
        <taxon>Pterygota</taxon>
        <taxon>Neoptera</taxon>
        <taxon>Paraneoptera</taxon>
        <taxon>Hemiptera</taxon>
        <taxon>Heteroptera</taxon>
        <taxon>Panheteroptera</taxon>
        <taxon>Cimicomorpha</taxon>
        <taxon>Miridae</taxon>
        <taxon>Dicyphina</taxon>
        <taxon>Nesidiocoris</taxon>
    </lineage>
</organism>
<gene>
    <name evidence="1" type="ORF">NTEN_LOCUS20140</name>
</gene>
<protein>
    <submittedName>
        <fullName evidence="1">Uncharacterized protein</fullName>
    </submittedName>
</protein>
<proteinExistence type="predicted"/>
<sequence length="128" mass="14317">MNQNFRQFGHPEILEFEVTVKENGFSSKEFKIKKLRLSRFLTIPSDPPSTFFFDIGGRSGPKAERIGQFGVVNSQAAGAREIRAENTRSQNGSSVTDGSFRRQTAGVSFVFPTSRSICYTKTPDDSER</sequence>
<evidence type="ECO:0000313" key="1">
    <source>
        <dbReference type="EMBL" id="CAB0015800.1"/>
    </source>
</evidence>
<dbReference type="AlphaFoldDB" id="A0A6H5HG36"/>
<feature type="non-terminal residue" evidence="1">
    <location>
        <position position="128"/>
    </location>
</feature>
<evidence type="ECO:0000313" key="2">
    <source>
        <dbReference type="Proteomes" id="UP000479000"/>
    </source>
</evidence>
<keyword evidence="2" id="KW-1185">Reference proteome</keyword>
<dbReference type="Proteomes" id="UP000479000">
    <property type="component" value="Unassembled WGS sequence"/>
</dbReference>
<accession>A0A6H5HG36</accession>
<dbReference type="EMBL" id="CADCXU010029534">
    <property type="protein sequence ID" value="CAB0015800.1"/>
    <property type="molecule type" value="Genomic_DNA"/>
</dbReference>
<reference evidence="1 2" key="1">
    <citation type="submission" date="2020-02" db="EMBL/GenBank/DDBJ databases">
        <authorList>
            <person name="Ferguson B K."/>
        </authorList>
    </citation>
    <scope>NUCLEOTIDE SEQUENCE [LARGE SCALE GENOMIC DNA]</scope>
</reference>
<name>A0A6H5HG36_9HEMI</name>